<gene>
    <name evidence="1" type="ORF">CPT_Stitch92</name>
</gene>
<dbReference type="EMBL" id="KM236244">
    <property type="protein sequence ID" value="AIW04043.1"/>
    <property type="molecule type" value="Genomic_DNA"/>
</dbReference>
<protein>
    <submittedName>
        <fullName evidence="1">Uncharacterized protein</fullName>
    </submittedName>
</protein>
<proteinExistence type="predicted"/>
<dbReference type="GeneID" id="24598788"/>
<evidence type="ECO:0000313" key="1">
    <source>
        <dbReference type="EMBL" id="AIW04043.1"/>
    </source>
</evidence>
<keyword evidence="2" id="KW-1185">Reference proteome</keyword>
<dbReference type="KEGG" id="vg:24598788"/>
<reference evidence="1 2" key="1">
    <citation type="journal article" date="2015" name="Genome Announc.">
        <title>Complete Genome of Salmonella enterica Serovar Typhimurium T5-Like Siphophage Stitch.</title>
        <authorList>
            <person name="Grover J.M."/>
            <person name="Luna A.J."/>
            <person name="Wood T.L."/>
            <person name="Chamakura K.R."/>
            <person name="Kuty Everett G.F."/>
        </authorList>
    </citation>
    <scope>NUCLEOTIDE SEQUENCE [LARGE SCALE GENOMIC DNA]</scope>
</reference>
<accession>A0A0A0RWF9</accession>
<organism evidence="1 2">
    <name type="scientific">Salmonella phage Stitch</name>
    <dbReference type="NCBI Taxonomy" id="2991861"/>
    <lineage>
        <taxon>Viruses</taxon>
        <taxon>Duplodnaviria</taxon>
        <taxon>Heunggongvirae</taxon>
        <taxon>Uroviricota</taxon>
        <taxon>Caudoviricetes</taxon>
        <taxon>Demerecviridae</taxon>
        <taxon>Markadamsvirinae</taxon>
        <taxon>Epseptimavirus</taxon>
        <taxon>Epseptimavirus stitch</taxon>
    </lineage>
</organism>
<dbReference type="Proteomes" id="UP000030204">
    <property type="component" value="Segment"/>
</dbReference>
<name>A0A0A0RWF9_9CAUD</name>
<evidence type="ECO:0000313" key="2">
    <source>
        <dbReference type="Proteomes" id="UP000030204"/>
    </source>
</evidence>
<sequence length="102" mass="12164">MLKLLRKISLNCWASNMRENNARIMSGMLQRLFYDGAVKAYKTEFPNIWKLEFRISDDPDSLYNQTFTWYEYSDECEQFSEGYFVTPGEAQAALEHYCRTYL</sequence>
<dbReference type="RefSeq" id="YP_009146033.1">
    <property type="nucleotide sequence ID" value="NC_027297.1"/>
</dbReference>